<dbReference type="Proteomes" id="UP000294325">
    <property type="component" value="Chromosome"/>
</dbReference>
<dbReference type="GO" id="GO:0009279">
    <property type="term" value="C:cell outer membrane"/>
    <property type="evidence" value="ECO:0007669"/>
    <property type="project" value="UniProtKB-SubCell"/>
</dbReference>
<dbReference type="Pfam" id="PF07715">
    <property type="entry name" value="Plug"/>
    <property type="match status" value="1"/>
</dbReference>
<dbReference type="PANTHER" id="PTHR30069">
    <property type="entry name" value="TONB-DEPENDENT OUTER MEMBRANE RECEPTOR"/>
    <property type="match status" value="1"/>
</dbReference>
<keyword evidence="5 9" id="KW-0798">TonB box</keyword>
<dbReference type="SUPFAM" id="SSF56935">
    <property type="entry name" value="Porins"/>
    <property type="match status" value="1"/>
</dbReference>
<feature type="chain" id="PRO_5020206254" evidence="11">
    <location>
        <begin position="23"/>
        <end position="701"/>
    </location>
</feature>
<evidence type="ECO:0000259" key="12">
    <source>
        <dbReference type="Pfam" id="PF00593"/>
    </source>
</evidence>
<dbReference type="EMBL" id="CP038033">
    <property type="protein sequence ID" value="QBQ54846.1"/>
    <property type="molecule type" value="Genomic_DNA"/>
</dbReference>
<dbReference type="KEGG" id="nwr:E3U44_10235"/>
<dbReference type="GO" id="GO:0044718">
    <property type="term" value="P:siderophore transmembrane transport"/>
    <property type="evidence" value="ECO:0007669"/>
    <property type="project" value="TreeGrafter"/>
</dbReference>
<evidence type="ECO:0000256" key="11">
    <source>
        <dbReference type="SAM" id="SignalP"/>
    </source>
</evidence>
<feature type="domain" description="TonB-dependent receptor-like beta-barrel" evidence="12">
    <location>
        <begin position="231"/>
        <end position="670"/>
    </location>
</feature>
<accession>A0A4P7C1Y6</accession>
<evidence type="ECO:0000256" key="9">
    <source>
        <dbReference type="RuleBase" id="RU003357"/>
    </source>
</evidence>
<keyword evidence="15" id="KW-1185">Reference proteome</keyword>
<organism evidence="14 15">
    <name type="scientific">Nitrosococcus wardiae</name>
    <dbReference type="NCBI Taxonomy" id="1814290"/>
    <lineage>
        <taxon>Bacteria</taxon>
        <taxon>Pseudomonadati</taxon>
        <taxon>Pseudomonadota</taxon>
        <taxon>Gammaproteobacteria</taxon>
        <taxon>Chromatiales</taxon>
        <taxon>Chromatiaceae</taxon>
        <taxon>Nitrosococcus</taxon>
    </lineage>
</organism>
<evidence type="ECO:0000256" key="5">
    <source>
        <dbReference type="ARBA" id="ARBA00023077"/>
    </source>
</evidence>
<evidence type="ECO:0000259" key="13">
    <source>
        <dbReference type="Pfam" id="PF07715"/>
    </source>
</evidence>
<dbReference type="InterPro" id="IPR037066">
    <property type="entry name" value="Plug_dom_sf"/>
</dbReference>
<reference evidence="14 15" key="1">
    <citation type="submission" date="2019-03" db="EMBL/GenBank/DDBJ databases">
        <title>The genome sequence of Nitrosococcus wardiae strain D1FHST reveals the archetypal metabolic capacity of ammonia-oxidizing Gammaproteobacteria.</title>
        <authorList>
            <person name="Wang L."/>
            <person name="Lim C.K."/>
            <person name="Hanson T.E."/>
            <person name="Dang H."/>
            <person name="Klotz M.G."/>
        </authorList>
    </citation>
    <scope>NUCLEOTIDE SEQUENCE [LARGE SCALE GENOMIC DNA]</scope>
    <source>
        <strain evidence="14 15">D1FHS</strain>
    </source>
</reference>
<comment type="similarity">
    <text evidence="8 9">Belongs to the TonB-dependent receptor family.</text>
</comment>
<evidence type="ECO:0000313" key="15">
    <source>
        <dbReference type="Proteomes" id="UP000294325"/>
    </source>
</evidence>
<keyword evidence="2 8" id="KW-0813">Transport</keyword>
<gene>
    <name evidence="14" type="ORF">E3U44_10235</name>
</gene>
<evidence type="ECO:0000256" key="6">
    <source>
        <dbReference type="ARBA" id="ARBA00023136"/>
    </source>
</evidence>
<keyword evidence="11" id="KW-0732">Signal</keyword>
<dbReference type="Gene3D" id="2.40.170.20">
    <property type="entry name" value="TonB-dependent receptor, beta-barrel domain"/>
    <property type="match status" value="1"/>
</dbReference>
<keyword evidence="4 8" id="KW-0812">Transmembrane</keyword>
<name>A0A4P7C1Y6_9GAMM</name>
<evidence type="ECO:0000256" key="7">
    <source>
        <dbReference type="ARBA" id="ARBA00023237"/>
    </source>
</evidence>
<protein>
    <submittedName>
        <fullName evidence="14">TonB-dependent receptor</fullName>
    </submittedName>
</protein>
<comment type="subcellular location">
    <subcellularLocation>
        <location evidence="1 8">Cell outer membrane</location>
        <topology evidence="1 8">Multi-pass membrane protein</topology>
    </subcellularLocation>
</comment>
<dbReference type="AlphaFoldDB" id="A0A4P7C1Y6"/>
<keyword evidence="7 8" id="KW-0998">Cell outer membrane</keyword>
<dbReference type="PANTHER" id="PTHR30069:SF40">
    <property type="entry name" value="TONB-DEPENDENT RECEPTOR NMB0964-RELATED"/>
    <property type="match status" value="1"/>
</dbReference>
<keyword evidence="14" id="KW-0675">Receptor</keyword>
<feature type="signal peptide" evidence="11">
    <location>
        <begin position="1"/>
        <end position="22"/>
    </location>
</feature>
<dbReference type="OrthoDB" id="9815954at2"/>
<proteinExistence type="inferred from homology"/>
<evidence type="ECO:0000313" key="14">
    <source>
        <dbReference type="EMBL" id="QBQ54846.1"/>
    </source>
</evidence>
<evidence type="ECO:0000256" key="1">
    <source>
        <dbReference type="ARBA" id="ARBA00004571"/>
    </source>
</evidence>
<evidence type="ECO:0000256" key="8">
    <source>
        <dbReference type="PROSITE-ProRule" id="PRU01360"/>
    </source>
</evidence>
<dbReference type="InterPro" id="IPR012910">
    <property type="entry name" value="Plug_dom"/>
</dbReference>
<dbReference type="InterPro" id="IPR036942">
    <property type="entry name" value="Beta-barrel_TonB_sf"/>
</dbReference>
<evidence type="ECO:0000256" key="4">
    <source>
        <dbReference type="ARBA" id="ARBA00022692"/>
    </source>
</evidence>
<feature type="region of interest" description="Disordered" evidence="10">
    <location>
        <begin position="263"/>
        <end position="297"/>
    </location>
</feature>
<evidence type="ECO:0000256" key="2">
    <source>
        <dbReference type="ARBA" id="ARBA00022448"/>
    </source>
</evidence>
<dbReference type="Pfam" id="PF00593">
    <property type="entry name" value="TonB_dep_Rec_b-barrel"/>
    <property type="match status" value="1"/>
</dbReference>
<feature type="compositionally biased region" description="Basic and acidic residues" evidence="10">
    <location>
        <begin position="283"/>
        <end position="297"/>
    </location>
</feature>
<feature type="domain" description="TonB-dependent receptor plug" evidence="13">
    <location>
        <begin position="50"/>
        <end position="150"/>
    </location>
</feature>
<keyword evidence="6 8" id="KW-0472">Membrane</keyword>
<dbReference type="InterPro" id="IPR039426">
    <property type="entry name" value="TonB-dep_rcpt-like"/>
</dbReference>
<dbReference type="GO" id="GO:0015344">
    <property type="term" value="F:siderophore uptake transmembrane transporter activity"/>
    <property type="evidence" value="ECO:0007669"/>
    <property type="project" value="TreeGrafter"/>
</dbReference>
<evidence type="ECO:0000256" key="3">
    <source>
        <dbReference type="ARBA" id="ARBA00022452"/>
    </source>
</evidence>
<evidence type="ECO:0000256" key="10">
    <source>
        <dbReference type="SAM" id="MobiDB-lite"/>
    </source>
</evidence>
<keyword evidence="3 8" id="KW-1134">Transmembrane beta strand</keyword>
<sequence length="701" mass="78074">MVKLRFLYVLLMTLLLLPPVKAQQVEEEVMKLEAVTVTADPLGSTGEHIVQPTSVLKGKELLIKDKRNIGEAVAGEIGVTSSDFGPAVGRPIIRGLGGARVRILEDGIGTLDVSNISPDHAVAIEPLFADQIEIFRGPATLLYGSGASGGLVNIVNRRILDYVPEGIEGDLYGHYNSVAEDTTGAFRFNGGIGNVAFHVDGLLRDTDDYDIPGFSDIQPEPGDRSGTLANSDIQTENFAGGFSLVGDQGFLGFAISRFTNEYGVPGGHGHDEHEHEDDEGEHIEEAEHEHEEAEGGVRVDQAQTRFDIKGALYEPLPGIQTVKTRWGYNDHTHKEFEPSGVASTILDNKEWEGRVEFLHVPFGLWDGVLGLQYRNRDLSTSGEEAFVPSSQLDSLSVFVLEKRDWQHWHFEVGGRFEHQEAERARDRQQVSHDLFNLSGGAVWEFWQGYSVGVNISHSQRAPALEELFSEGPHLATNTFEIGDASLDKEISNNFDLSFRKTHGHWNWTLNLFANFINDFIYLQERDQNGDGIADRVNLEGELVIDPDALLLVNQRQADAEFFGVEFETVLGLFDDRRGKLDLRLWTDYVSGELSEGSNLPRITPLRFGSELDYERGPWYTGINIMRVQRQEDTALLETETKGYSMLNIHMGYRLAMGPVQYTIFLRGTNLLDEEARRHTSFLKNQAPLPGRSAMVGITATF</sequence>
<dbReference type="Gene3D" id="2.170.130.10">
    <property type="entry name" value="TonB-dependent receptor, plug domain"/>
    <property type="match status" value="1"/>
</dbReference>
<dbReference type="PROSITE" id="PS52016">
    <property type="entry name" value="TONB_DEPENDENT_REC_3"/>
    <property type="match status" value="1"/>
</dbReference>
<dbReference type="InterPro" id="IPR000531">
    <property type="entry name" value="Beta-barrel_TonB"/>
</dbReference>